<keyword evidence="1" id="KW-0812">Transmembrane</keyword>
<dbReference type="EMBL" id="MRUL01000021">
    <property type="protein sequence ID" value="OON37140.1"/>
    <property type="molecule type" value="Genomic_DNA"/>
</dbReference>
<gene>
    <name evidence="2" type="ORF">BTJ39_20680</name>
</gene>
<proteinExistence type="predicted"/>
<feature type="transmembrane region" description="Helical" evidence="1">
    <location>
        <begin position="6"/>
        <end position="26"/>
    </location>
</feature>
<sequence length="188" mass="20897">MRNIGWIVLSVGVIWIIVALNIDTSISIDYIGRVNNLGLMADKQNHIMIGGFIVLCGLLMTIFGGMKANSEVQSSENGYVPCAFCAEPVRQEAIKCKHCGCELTPTKEKDEISDSEFVKYGLKNELILDEISVEDLAKKFELEMPNHSLPAIMVTKASVISSIKSSMPEEMGRRFELLLEEELKKLKA</sequence>
<accession>A0A1S8YDL2</accession>
<evidence type="ECO:0000256" key="1">
    <source>
        <dbReference type="SAM" id="Phobius"/>
    </source>
</evidence>
<dbReference type="RefSeq" id="WP_078004615.1">
    <property type="nucleotide sequence ID" value="NZ_MRUL01000021.1"/>
</dbReference>
<reference evidence="2 3" key="1">
    <citation type="submission" date="2016-12" db="EMBL/GenBank/DDBJ databases">
        <title>Izhakiella australiana sp. nov. of genus Izhakiella isolated from Australian desert.</title>
        <authorList>
            <person name="Ji M."/>
        </authorList>
    </citation>
    <scope>NUCLEOTIDE SEQUENCE [LARGE SCALE GENOMIC DNA]</scope>
    <source>
        <strain evidence="2 3">D4N98</strain>
    </source>
</reference>
<organism evidence="2 3">
    <name type="scientific">Izhakiella australiensis</name>
    <dbReference type="NCBI Taxonomy" id="1926881"/>
    <lineage>
        <taxon>Bacteria</taxon>
        <taxon>Pseudomonadati</taxon>
        <taxon>Pseudomonadota</taxon>
        <taxon>Gammaproteobacteria</taxon>
        <taxon>Enterobacterales</taxon>
        <taxon>Erwiniaceae</taxon>
        <taxon>Izhakiella</taxon>
    </lineage>
</organism>
<dbReference type="Proteomes" id="UP000190667">
    <property type="component" value="Unassembled WGS sequence"/>
</dbReference>
<evidence type="ECO:0008006" key="4">
    <source>
        <dbReference type="Google" id="ProtNLM"/>
    </source>
</evidence>
<comment type="caution">
    <text evidence="2">The sequence shown here is derived from an EMBL/GenBank/DDBJ whole genome shotgun (WGS) entry which is preliminary data.</text>
</comment>
<feature type="transmembrane region" description="Helical" evidence="1">
    <location>
        <begin position="47"/>
        <end position="66"/>
    </location>
</feature>
<evidence type="ECO:0000313" key="2">
    <source>
        <dbReference type="EMBL" id="OON37140.1"/>
    </source>
</evidence>
<evidence type="ECO:0000313" key="3">
    <source>
        <dbReference type="Proteomes" id="UP000190667"/>
    </source>
</evidence>
<keyword evidence="1" id="KW-0472">Membrane</keyword>
<keyword evidence="1" id="KW-1133">Transmembrane helix</keyword>
<dbReference type="AlphaFoldDB" id="A0A1S8YDL2"/>
<name>A0A1S8YDL2_9GAMM</name>
<protein>
    <recommendedName>
        <fullName evidence="4">Zinc ribbon domain-containing protein</fullName>
    </recommendedName>
</protein>
<dbReference type="STRING" id="1926881.BTJ39_20680"/>
<keyword evidence="3" id="KW-1185">Reference proteome</keyword>